<dbReference type="Gene3D" id="2.130.10.10">
    <property type="entry name" value="YVTN repeat-like/Quinoprotein amine dehydrogenase"/>
    <property type="match status" value="2"/>
</dbReference>
<feature type="repeat" description="WD" evidence="3">
    <location>
        <begin position="219"/>
        <end position="260"/>
    </location>
</feature>
<reference evidence="4" key="1">
    <citation type="submission" date="2023-08" db="EMBL/GenBank/DDBJ databases">
        <authorList>
            <person name="Chen Y."/>
            <person name="Shah S."/>
            <person name="Dougan E. K."/>
            <person name="Thang M."/>
            <person name="Chan C."/>
        </authorList>
    </citation>
    <scope>NUCLEOTIDE SEQUENCE</scope>
</reference>
<dbReference type="SUPFAM" id="SSF50978">
    <property type="entry name" value="WD40 repeat-like"/>
    <property type="match status" value="1"/>
</dbReference>
<evidence type="ECO:0000256" key="2">
    <source>
        <dbReference type="ARBA" id="ARBA00022737"/>
    </source>
</evidence>
<dbReference type="InterPro" id="IPR001680">
    <property type="entry name" value="WD40_rpt"/>
</dbReference>
<feature type="repeat" description="WD" evidence="3">
    <location>
        <begin position="178"/>
        <end position="219"/>
    </location>
</feature>
<sequence length="316" mass="33428">MSAKPGAAVMVEAYSACTGGHLALLEVQPDGTVADLCKSVTEAVASEMEAAGAGSTRCVTQFCAISGGRILQENCRLPNTGLLQDAPEAKTGDGAPPALEFLRRRERQVASYGLPHVKVWNGDSGGCVATLDLQDTSVKLPAVLASPTCTPDGRRELVIENALARIVTAATKLLVVNLRGHEGIIRHACLARDGSKAVTASADGTARLWDAETGKCQAVLRHVDEVLCAAFSADAQQIVTGSLDSKARIWEVKTGKIKELAGHRWAVNAAAFSRDGRTVVTGSDDRTVRIWDVERGMCVNVLEGHRSPVTEVCFVD</sequence>
<evidence type="ECO:0000313" key="5">
    <source>
        <dbReference type="Proteomes" id="UP001178507"/>
    </source>
</evidence>
<protein>
    <submittedName>
        <fullName evidence="4">Uncharacterized protein</fullName>
    </submittedName>
</protein>
<evidence type="ECO:0000313" key="4">
    <source>
        <dbReference type="EMBL" id="CAJ1383420.1"/>
    </source>
</evidence>
<feature type="repeat" description="WD" evidence="3">
    <location>
        <begin position="260"/>
        <end position="301"/>
    </location>
</feature>
<keyword evidence="2" id="KW-0677">Repeat</keyword>
<dbReference type="EMBL" id="CAUJNA010001013">
    <property type="protein sequence ID" value="CAJ1383420.1"/>
    <property type="molecule type" value="Genomic_DNA"/>
</dbReference>
<dbReference type="PROSITE" id="PS00678">
    <property type="entry name" value="WD_REPEATS_1"/>
    <property type="match status" value="3"/>
</dbReference>
<accession>A0AA36I9D7</accession>
<organism evidence="4 5">
    <name type="scientific">Effrenium voratum</name>
    <dbReference type="NCBI Taxonomy" id="2562239"/>
    <lineage>
        <taxon>Eukaryota</taxon>
        <taxon>Sar</taxon>
        <taxon>Alveolata</taxon>
        <taxon>Dinophyceae</taxon>
        <taxon>Suessiales</taxon>
        <taxon>Symbiodiniaceae</taxon>
        <taxon>Effrenium</taxon>
    </lineage>
</organism>
<name>A0AA36I9D7_9DINO</name>
<keyword evidence="1 3" id="KW-0853">WD repeat</keyword>
<proteinExistence type="predicted"/>
<dbReference type="SMART" id="SM00320">
    <property type="entry name" value="WD40"/>
    <property type="match status" value="3"/>
</dbReference>
<dbReference type="Proteomes" id="UP001178507">
    <property type="component" value="Unassembled WGS sequence"/>
</dbReference>
<dbReference type="CDD" id="cd00200">
    <property type="entry name" value="WD40"/>
    <property type="match status" value="1"/>
</dbReference>
<gene>
    <name evidence="4" type="ORF">EVOR1521_LOCUS10539</name>
</gene>
<dbReference type="Pfam" id="PF00400">
    <property type="entry name" value="WD40"/>
    <property type="match status" value="3"/>
</dbReference>
<dbReference type="InterPro" id="IPR019775">
    <property type="entry name" value="WD40_repeat_CS"/>
</dbReference>
<comment type="caution">
    <text evidence="4">The sequence shown here is derived from an EMBL/GenBank/DDBJ whole genome shotgun (WGS) entry which is preliminary data.</text>
</comment>
<dbReference type="InterPro" id="IPR020472">
    <property type="entry name" value="WD40_PAC1"/>
</dbReference>
<dbReference type="PRINTS" id="PR00320">
    <property type="entry name" value="GPROTEINBRPT"/>
</dbReference>
<dbReference type="AlphaFoldDB" id="A0AA36I9D7"/>
<dbReference type="PANTHER" id="PTHR19879:SF9">
    <property type="entry name" value="TRANSCRIPTION INITIATION FACTOR TFIID SUBUNIT 5"/>
    <property type="match status" value="1"/>
</dbReference>
<keyword evidence="5" id="KW-1185">Reference proteome</keyword>
<dbReference type="PANTHER" id="PTHR19879">
    <property type="entry name" value="TRANSCRIPTION INITIATION FACTOR TFIID"/>
    <property type="match status" value="1"/>
</dbReference>
<dbReference type="InterPro" id="IPR015943">
    <property type="entry name" value="WD40/YVTN_repeat-like_dom_sf"/>
</dbReference>
<dbReference type="PROSITE" id="PS50294">
    <property type="entry name" value="WD_REPEATS_REGION"/>
    <property type="match status" value="3"/>
</dbReference>
<dbReference type="PROSITE" id="PS50082">
    <property type="entry name" value="WD_REPEATS_2"/>
    <property type="match status" value="3"/>
</dbReference>
<evidence type="ECO:0000256" key="1">
    <source>
        <dbReference type="ARBA" id="ARBA00022574"/>
    </source>
</evidence>
<evidence type="ECO:0000256" key="3">
    <source>
        <dbReference type="PROSITE-ProRule" id="PRU00221"/>
    </source>
</evidence>
<dbReference type="InterPro" id="IPR036322">
    <property type="entry name" value="WD40_repeat_dom_sf"/>
</dbReference>